<feature type="compositionally biased region" description="Low complexity" evidence="1">
    <location>
        <begin position="27"/>
        <end position="45"/>
    </location>
</feature>
<dbReference type="KEGG" id="tee:Tel_00670"/>
<sequence length="124" mass="13762">MSAAAIAHYVGNMVRYDPQAVQRLRDATAQARQQQQQPRLVQREAGAAAEHTLEGELLNKQGRQHDQSPALSEEEYLARHEQQHSRASEGYQAPAQRAIAAYETAAQLSQPADVDRVGRLDVYA</sequence>
<evidence type="ECO:0000313" key="3">
    <source>
        <dbReference type="Proteomes" id="UP000055136"/>
    </source>
</evidence>
<name>A0A0S2T9F1_9GAMM</name>
<evidence type="ECO:0000313" key="2">
    <source>
        <dbReference type="EMBL" id="ALP51770.1"/>
    </source>
</evidence>
<dbReference type="Proteomes" id="UP000055136">
    <property type="component" value="Chromosome"/>
</dbReference>
<reference evidence="2" key="1">
    <citation type="submission" date="2015-10" db="EMBL/GenBank/DDBJ databases">
        <title>Description of Candidatus Tenderia electrophaga gen. nov, sp. nov., an Uncultivated Electroautotroph from a Biocathode Enrichment.</title>
        <authorList>
            <person name="Eddie B.J."/>
            <person name="Malanoski A.P."/>
            <person name="Wang Z."/>
            <person name="Hall R.J."/>
            <person name="Oh S.D."/>
            <person name="Heiner C."/>
            <person name="Lin B."/>
            <person name="Strycharz-Glaven S.M."/>
        </authorList>
    </citation>
    <scope>NUCLEOTIDE SEQUENCE [LARGE SCALE GENOMIC DNA]</scope>
    <source>
        <strain evidence="2">NRL1</strain>
    </source>
</reference>
<dbReference type="EMBL" id="CP013099">
    <property type="protein sequence ID" value="ALP51770.1"/>
    <property type="molecule type" value="Genomic_DNA"/>
</dbReference>
<feature type="compositionally biased region" description="Basic and acidic residues" evidence="1">
    <location>
        <begin position="76"/>
        <end position="87"/>
    </location>
</feature>
<protein>
    <submittedName>
        <fullName evidence="2">Uncharacterized protein</fullName>
    </submittedName>
</protein>
<proteinExistence type="predicted"/>
<keyword evidence="3" id="KW-1185">Reference proteome</keyword>
<gene>
    <name evidence="2" type="ORF">Tel_00670</name>
</gene>
<evidence type="ECO:0000256" key="1">
    <source>
        <dbReference type="SAM" id="MobiDB-lite"/>
    </source>
</evidence>
<accession>A0A0S2T9F1</accession>
<dbReference type="AlphaFoldDB" id="A0A0S2T9F1"/>
<feature type="region of interest" description="Disordered" evidence="1">
    <location>
        <begin position="24"/>
        <end position="93"/>
    </location>
</feature>
<organism evidence="2 3">
    <name type="scientific">Candidatus Tenderia electrophaga</name>
    <dbReference type="NCBI Taxonomy" id="1748243"/>
    <lineage>
        <taxon>Bacteria</taxon>
        <taxon>Pseudomonadati</taxon>
        <taxon>Pseudomonadota</taxon>
        <taxon>Gammaproteobacteria</taxon>
        <taxon>Candidatus Tenderiales</taxon>
        <taxon>Candidatus Tenderiaceae</taxon>
        <taxon>Candidatus Tenderia</taxon>
    </lineage>
</organism>
<dbReference type="STRING" id="1748243.Tel_00670"/>